<reference evidence="2 3" key="1">
    <citation type="journal article" date="2021" name="BMC Genomics">
        <title>Datura genome reveals duplications of psychoactive alkaloid biosynthetic genes and high mutation rate following tissue culture.</title>
        <authorList>
            <person name="Rajewski A."/>
            <person name="Carter-House D."/>
            <person name="Stajich J."/>
            <person name="Litt A."/>
        </authorList>
    </citation>
    <scope>NUCLEOTIDE SEQUENCE [LARGE SCALE GENOMIC DNA]</scope>
    <source>
        <strain evidence="2">AR-01</strain>
    </source>
</reference>
<accession>A0ABS8VXX0</accession>
<evidence type="ECO:0000256" key="1">
    <source>
        <dbReference type="SAM" id="Coils"/>
    </source>
</evidence>
<gene>
    <name evidence="2" type="ORF">HAX54_041805</name>
</gene>
<evidence type="ECO:0000313" key="2">
    <source>
        <dbReference type="EMBL" id="MCE2055025.1"/>
    </source>
</evidence>
<sequence length="103" mass="12022">MGLNGLEPQIQGPWLLLGDFNTILEDRVMENPIQEVEMFSHMEGLVIDPQCSDYSPYGLKEYNDSKISSIREELEQTQSQMKTVRQHIRLVEAEKELKRQLEK</sequence>
<evidence type="ECO:0000313" key="3">
    <source>
        <dbReference type="Proteomes" id="UP000823775"/>
    </source>
</evidence>
<dbReference type="EMBL" id="JACEIK010006063">
    <property type="protein sequence ID" value="MCE2055025.1"/>
    <property type="molecule type" value="Genomic_DNA"/>
</dbReference>
<keyword evidence="1" id="KW-0175">Coiled coil</keyword>
<keyword evidence="3" id="KW-1185">Reference proteome</keyword>
<comment type="caution">
    <text evidence="2">The sequence shown here is derived from an EMBL/GenBank/DDBJ whole genome shotgun (WGS) entry which is preliminary data.</text>
</comment>
<organism evidence="2 3">
    <name type="scientific">Datura stramonium</name>
    <name type="common">Jimsonweed</name>
    <name type="synonym">Common thornapple</name>
    <dbReference type="NCBI Taxonomy" id="4076"/>
    <lineage>
        <taxon>Eukaryota</taxon>
        <taxon>Viridiplantae</taxon>
        <taxon>Streptophyta</taxon>
        <taxon>Embryophyta</taxon>
        <taxon>Tracheophyta</taxon>
        <taxon>Spermatophyta</taxon>
        <taxon>Magnoliopsida</taxon>
        <taxon>eudicotyledons</taxon>
        <taxon>Gunneridae</taxon>
        <taxon>Pentapetalae</taxon>
        <taxon>asterids</taxon>
        <taxon>lamiids</taxon>
        <taxon>Solanales</taxon>
        <taxon>Solanaceae</taxon>
        <taxon>Solanoideae</taxon>
        <taxon>Datureae</taxon>
        <taxon>Datura</taxon>
    </lineage>
</organism>
<name>A0ABS8VXX0_DATST</name>
<dbReference type="Proteomes" id="UP000823775">
    <property type="component" value="Unassembled WGS sequence"/>
</dbReference>
<protein>
    <submittedName>
        <fullName evidence="2">Uncharacterized protein</fullName>
    </submittedName>
</protein>
<proteinExistence type="predicted"/>
<feature type="coiled-coil region" evidence="1">
    <location>
        <begin position="67"/>
        <end position="94"/>
    </location>
</feature>